<reference evidence="4 5" key="1">
    <citation type="journal article" date="2020" name="bioRxiv">
        <title>Whole genome comparisons of ergot fungi reveals the divergence and evolution of species within the genus Claviceps are the result of varying mechanisms driving genome evolution and host range expansion.</title>
        <authorList>
            <person name="Wyka S.A."/>
            <person name="Mondo S.J."/>
            <person name="Liu M."/>
            <person name="Dettman J."/>
            <person name="Nalam V."/>
            <person name="Broders K.D."/>
        </authorList>
    </citation>
    <scope>NUCLEOTIDE SEQUENCE [LARGE SCALE GENOMIC DNA]</scope>
    <source>
        <strain evidence="4 5">CCC 1485</strain>
    </source>
</reference>
<sequence length="1276" mass="138805">MPCLDASSFHATDISTNRHRPTPTSDTFVLLNACCFAISSRIGVSPPFAIVKAINYIEQLHGARCEGNWDAVPELVRKVRKHAPERTCLTLAAETECAISQATAAGARPSAAQTAEDLEVSNRFPNLAAAIGQESHYQEDRFQAKVCTGWLHWVVGEYSEALATLPTSLEAEGISPSSTETISEWTNLCALKAGYLQANCFMRTDQRKEALLALRSAAPSLEGVWCGHGVRKQLRYWSELFLTEFCMLSSQAVDHDELNLNDPDSIAGFRAWARYWDIMGAPVTGGVGFKGSVPRRRIWAEYYETLSRILESDLPYVPGHVHSIPSDLPARAQLRMELKQCEAAYRALILSETTFPRADEDRLEIEEFVKRVMANWTILCGRGWRDQDLGPGGRAAVSRNVLETLYSAATRTYHSTCIIRSLFIVHLAVADFDLAFHAFDSYLDIVKKGKAREHRTGEREASLDDDGTVLETMAQAIMALCRYGHQEAGEKARQLGAELEDWLSKLPQIRAAENGTNGISLHLGDEGVNGTRAFVLPHIIALAWQAIGLSHAHWSRITHEAGSRTEIQSKAIRCLRKSLASEFGRSKDIRSYFSLALLLAERRELTAAIELVRSALLCNKGQEESYSLYHGPYWQERTLIPVWHLLALLLSARQDFTMASRACEGALEQFKDPSVLFGKAEESFRSDHLKENAAANGGASGASTRGLVDDMDDSEKESILEVKMTQLALVELVEGPDAAVNASSELLSLFSRMFGTLSARPPVTSSSSTPPAPPATLSATPPAAPKTSATARSIRGTIFGHRDRLTPGTRQASNAVSTVSEKSGLSSRPATSDSSLATAAAAATAAKPSIQVTESMAMASARGRLRQGSGSQERRRNSLKKRSRSGSRPRPATSTGPGSHQDTVVDGETFFTPTTEAEQPDFFKSLNKMPHARTPSSGRTKPIASLHSIKSATSRSSDTTDFTLDVMTHASPNVLPLVQCSKEKEKTQRISLLIKIWLTIAGFYRRAGMLDDGRAAVMEAQKLLSGIESESCRELSASGVTKSAVWAERRSIDDLWGDVWSELGLLGLARGLPYNAKADFETALTHSPDHPVAITELASILLDVYSEKLLPAPTVPALNLFDHADRAGSAWSLKTAQDAVTETLPSSPLGLGPATTGAPPPLVSPKDGNDADGVDGVFSAAATSSTCDQLPAPYKATHLPLVDRLSARERASTLLSGLTRLGTGWDNTDAWFALARAHEESGQTEKAKEVLWWCIELEEAKGVREWRSLGNGGYII</sequence>
<evidence type="ECO:0000256" key="1">
    <source>
        <dbReference type="ARBA" id="ARBA00002550"/>
    </source>
</evidence>
<dbReference type="InterPro" id="IPR019734">
    <property type="entry name" value="TPR_rpt"/>
</dbReference>
<proteinExistence type="inferred from homology"/>
<dbReference type="InterPro" id="IPR011990">
    <property type="entry name" value="TPR-like_helical_dom_sf"/>
</dbReference>
<dbReference type="SUPFAM" id="SSF48452">
    <property type="entry name" value="TPR-like"/>
    <property type="match status" value="1"/>
</dbReference>
<dbReference type="EMBL" id="SRPO01000240">
    <property type="protein sequence ID" value="KAG5935814.1"/>
    <property type="molecule type" value="Genomic_DNA"/>
</dbReference>
<comment type="similarity">
    <text evidence="2">Belongs to the YPP1 family.</text>
</comment>
<feature type="region of interest" description="Disordered" evidence="3">
    <location>
        <begin position="1143"/>
        <end position="1169"/>
    </location>
</feature>
<protein>
    <recommendedName>
        <fullName evidence="6">Filamentation protein</fullName>
    </recommendedName>
</protein>
<feature type="compositionally biased region" description="Low complexity" evidence="3">
    <location>
        <begin position="760"/>
        <end position="793"/>
    </location>
</feature>
<evidence type="ECO:0000313" key="4">
    <source>
        <dbReference type="EMBL" id="KAG5935814.1"/>
    </source>
</evidence>
<feature type="compositionally biased region" description="Low complexity" evidence="3">
    <location>
        <begin position="1148"/>
        <end position="1157"/>
    </location>
</feature>
<evidence type="ECO:0000313" key="5">
    <source>
        <dbReference type="Proteomes" id="UP000706124"/>
    </source>
</evidence>
<dbReference type="PANTHER" id="PTHR23083">
    <property type="entry name" value="TETRATRICOPEPTIDE REPEAT PROTEIN, TPR"/>
    <property type="match status" value="1"/>
</dbReference>
<dbReference type="OrthoDB" id="29013at2759"/>
<dbReference type="InterPro" id="IPR051722">
    <property type="entry name" value="Endocytosis_PI4K-reg_protein"/>
</dbReference>
<feature type="compositionally biased region" description="Polar residues" evidence="3">
    <location>
        <begin position="808"/>
        <end position="829"/>
    </location>
</feature>
<feature type="compositionally biased region" description="Polar residues" evidence="3">
    <location>
        <begin position="948"/>
        <end position="957"/>
    </location>
</feature>
<dbReference type="SMART" id="SM00028">
    <property type="entry name" value="TPR"/>
    <property type="match status" value="4"/>
</dbReference>
<keyword evidence="5" id="KW-1185">Reference proteome</keyword>
<dbReference type="PANTHER" id="PTHR23083:SF464">
    <property type="entry name" value="TETRATRICOPEPTIDE REPEAT DOMAIN 7, ISOFORM A"/>
    <property type="match status" value="1"/>
</dbReference>
<evidence type="ECO:0000256" key="2">
    <source>
        <dbReference type="ARBA" id="ARBA00038251"/>
    </source>
</evidence>
<comment type="function">
    <text evidence="1">Involved in endocytosis.</text>
</comment>
<feature type="region of interest" description="Disordered" evidence="3">
    <location>
        <begin position="861"/>
        <end position="957"/>
    </location>
</feature>
<accession>A0A9P7MB75</accession>
<dbReference type="Pfam" id="PF13181">
    <property type="entry name" value="TPR_8"/>
    <property type="match status" value="1"/>
</dbReference>
<dbReference type="Proteomes" id="UP000706124">
    <property type="component" value="Unassembled WGS sequence"/>
</dbReference>
<evidence type="ECO:0000256" key="3">
    <source>
        <dbReference type="SAM" id="MobiDB-lite"/>
    </source>
</evidence>
<name>A0A9P7MB75_9HYPO</name>
<evidence type="ECO:0008006" key="6">
    <source>
        <dbReference type="Google" id="ProtNLM"/>
    </source>
</evidence>
<organism evidence="4 5">
    <name type="scientific">Claviceps pazoutovae</name>
    <dbReference type="NCBI Taxonomy" id="1649127"/>
    <lineage>
        <taxon>Eukaryota</taxon>
        <taxon>Fungi</taxon>
        <taxon>Dikarya</taxon>
        <taxon>Ascomycota</taxon>
        <taxon>Pezizomycotina</taxon>
        <taxon>Sordariomycetes</taxon>
        <taxon>Hypocreomycetidae</taxon>
        <taxon>Hypocreales</taxon>
        <taxon>Clavicipitaceae</taxon>
        <taxon>Claviceps</taxon>
    </lineage>
</organism>
<comment type="caution">
    <text evidence="4">The sequence shown here is derived from an EMBL/GenBank/DDBJ whole genome shotgun (WGS) entry which is preliminary data.</text>
</comment>
<dbReference type="AlphaFoldDB" id="A0A9P7MB75"/>
<gene>
    <name evidence="4" type="ORF">E4U60_002951</name>
</gene>
<feature type="compositionally biased region" description="Basic residues" evidence="3">
    <location>
        <begin position="877"/>
        <end position="887"/>
    </location>
</feature>
<feature type="region of interest" description="Disordered" evidence="3">
    <location>
        <begin position="760"/>
        <end position="833"/>
    </location>
</feature>
<feature type="compositionally biased region" description="Polar residues" evidence="3">
    <location>
        <begin position="892"/>
        <end position="902"/>
    </location>
</feature>
<dbReference type="Gene3D" id="1.25.40.10">
    <property type="entry name" value="Tetratricopeptide repeat domain"/>
    <property type="match status" value="2"/>
</dbReference>